<dbReference type="Proteomes" id="UP000199152">
    <property type="component" value="Unassembled WGS sequence"/>
</dbReference>
<dbReference type="Gene3D" id="1.10.3720.10">
    <property type="entry name" value="MetI-like"/>
    <property type="match status" value="1"/>
</dbReference>
<reference evidence="9 10" key="1">
    <citation type="submission" date="2016-10" db="EMBL/GenBank/DDBJ databases">
        <authorList>
            <person name="de Groot N.N."/>
        </authorList>
    </citation>
    <scope>NUCLEOTIDE SEQUENCE [LARGE SCALE GENOMIC DNA]</scope>
    <source>
        <strain evidence="9 10">DSM 45317</strain>
    </source>
</reference>
<dbReference type="InterPro" id="IPR035906">
    <property type="entry name" value="MetI-like_sf"/>
</dbReference>
<dbReference type="PROSITE" id="PS50928">
    <property type="entry name" value="ABC_TM1"/>
    <property type="match status" value="1"/>
</dbReference>
<dbReference type="FunFam" id="1.10.3720.10:FF:000001">
    <property type="entry name" value="Glycine betaine ABC transporter, permease"/>
    <property type="match status" value="1"/>
</dbReference>
<dbReference type="GO" id="GO:0055085">
    <property type="term" value="P:transmembrane transport"/>
    <property type="evidence" value="ECO:0007669"/>
    <property type="project" value="InterPro"/>
</dbReference>
<keyword evidence="10" id="KW-1185">Reference proteome</keyword>
<dbReference type="InParanoid" id="A0A1I4KBE9"/>
<dbReference type="Pfam" id="PF00528">
    <property type="entry name" value="BPD_transp_1"/>
    <property type="match status" value="1"/>
</dbReference>
<dbReference type="SUPFAM" id="SSF161098">
    <property type="entry name" value="MetI-like"/>
    <property type="match status" value="1"/>
</dbReference>
<organism evidence="9 10">
    <name type="scientific">Geodermatophilus ruber</name>
    <dbReference type="NCBI Taxonomy" id="504800"/>
    <lineage>
        <taxon>Bacteria</taxon>
        <taxon>Bacillati</taxon>
        <taxon>Actinomycetota</taxon>
        <taxon>Actinomycetes</taxon>
        <taxon>Geodermatophilales</taxon>
        <taxon>Geodermatophilaceae</taxon>
        <taxon>Geodermatophilus</taxon>
    </lineage>
</organism>
<feature type="transmembrane region" description="Helical" evidence="6">
    <location>
        <begin position="39"/>
        <end position="57"/>
    </location>
</feature>
<feature type="compositionally biased region" description="Basic and acidic residues" evidence="7">
    <location>
        <begin position="1"/>
        <end position="11"/>
    </location>
</feature>
<feature type="transmembrane region" description="Helical" evidence="6">
    <location>
        <begin position="84"/>
        <end position="105"/>
    </location>
</feature>
<keyword evidence="2 6" id="KW-0813">Transport</keyword>
<evidence type="ECO:0000256" key="2">
    <source>
        <dbReference type="ARBA" id="ARBA00022448"/>
    </source>
</evidence>
<evidence type="ECO:0000313" key="9">
    <source>
        <dbReference type="EMBL" id="SFL76074.1"/>
    </source>
</evidence>
<evidence type="ECO:0000256" key="1">
    <source>
        <dbReference type="ARBA" id="ARBA00004141"/>
    </source>
</evidence>
<proteinExistence type="inferred from homology"/>
<feature type="transmembrane region" description="Helical" evidence="6">
    <location>
        <begin position="208"/>
        <end position="230"/>
    </location>
</feature>
<protein>
    <submittedName>
        <fullName evidence="9">Osmoprotectant transport system permease protein</fullName>
    </submittedName>
</protein>
<feature type="transmembrane region" description="Helical" evidence="6">
    <location>
        <begin position="117"/>
        <end position="136"/>
    </location>
</feature>
<evidence type="ECO:0000313" key="10">
    <source>
        <dbReference type="Proteomes" id="UP000199152"/>
    </source>
</evidence>
<sequence>MSATQIRRDAAEEVPDEAALGPGASRAGRPSRRSGEWRALVIQPVLVVLGVLAFVLWRATATLSETEARQLGAAALWDSTLRHLSLTAVAAAIVLLIAIPLGVALTRPALRRFTPVVIGLANVGQAAPAIGLFVLLAMWLGFGFWTTVVALVVYSALPVLRNTMVGIQGVDPRLVEAGRGMGMSGLAVLLRVELPLAAPVILAGVRTALVLLVGTATLATFIAGGGLGVLINTGITLSLDSLLISGAVLVALLALAVDWLGRVVEYVARPKGL</sequence>
<keyword evidence="4 6" id="KW-1133">Transmembrane helix</keyword>
<dbReference type="STRING" id="504800.SAMN04488085_11735"/>
<evidence type="ECO:0000256" key="7">
    <source>
        <dbReference type="SAM" id="MobiDB-lite"/>
    </source>
</evidence>
<dbReference type="CDD" id="cd06261">
    <property type="entry name" value="TM_PBP2"/>
    <property type="match status" value="1"/>
</dbReference>
<dbReference type="RefSeq" id="WP_218146373.1">
    <property type="nucleotide sequence ID" value="NZ_FOSW01000017.1"/>
</dbReference>
<dbReference type="PANTHER" id="PTHR30177:SF4">
    <property type="entry name" value="OSMOPROTECTANT IMPORT PERMEASE PROTEIN OSMW"/>
    <property type="match status" value="1"/>
</dbReference>
<accession>A0A1I4KBE9</accession>
<dbReference type="InterPro" id="IPR051204">
    <property type="entry name" value="ABC_transp_perm/SBD"/>
</dbReference>
<evidence type="ECO:0000256" key="6">
    <source>
        <dbReference type="RuleBase" id="RU363032"/>
    </source>
</evidence>
<evidence type="ECO:0000256" key="4">
    <source>
        <dbReference type="ARBA" id="ARBA00022989"/>
    </source>
</evidence>
<name>A0A1I4KBE9_9ACTN</name>
<dbReference type="GO" id="GO:0031460">
    <property type="term" value="P:glycine betaine transport"/>
    <property type="evidence" value="ECO:0007669"/>
    <property type="project" value="TreeGrafter"/>
</dbReference>
<keyword evidence="5 6" id="KW-0472">Membrane</keyword>
<gene>
    <name evidence="9" type="ORF">SAMN04488085_11735</name>
</gene>
<evidence type="ECO:0000256" key="3">
    <source>
        <dbReference type="ARBA" id="ARBA00022692"/>
    </source>
</evidence>
<feature type="transmembrane region" description="Helical" evidence="6">
    <location>
        <begin position="142"/>
        <end position="160"/>
    </location>
</feature>
<dbReference type="PANTHER" id="PTHR30177">
    <property type="entry name" value="GLYCINE BETAINE/L-PROLINE TRANSPORT SYSTEM PERMEASE PROTEIN PROW"/>
    <property type="match status" value="1"/>
</dbReference>
<evidence type="ECO:0000256" key="5">
    <source>
        <dbReference type="ARBA" id="ARBA00023136"/>
    </source>
</evidence>
<feature type="transmembrane region" description="Helical" evidence="6">
    <location>
        <begin position="242"/>
        <end position="261"/>
    </location>
</feature>
<dbReference type="GO" id="GO:0005886">
    <property type="term" value="C:plasma membrane"/>
    <property type="evidence" value="ECO:0007669"/>
    <property type="project" value="UniProtKB-SubCell"/>
</dbReference>
<dbReference type="AlphaFoldDB" id="A0A1I4KBE9"/>
<feature type="domain" description="ABC transmembrane type-1" evidence="8">
    <location>
        <begin position="80"/>
        <end position="261"/>
    </location>
</feature>
<comment type="subcellular location">
    <subcellularLocation>
        <location evidence="6">Cell membrane</location>
        <topology evidence="6">Multi-pass membrane protein</topology>
    </subcellularLocation>
    <subcellularLocation>
        <location evidence="1">Membrane</location>
        <topology evidence="1">Multi-pass membrane protein</topology>
    </subcellularLocation>
</comment>
<dbReference type="EMBL" id="FOSW01000017">
    <property type="protein sequence ID" value="SFL76074.1"/>
    <property type="molecule type" value="Genomic_DNA"/>
</dbReference>
<keyword evidence="3 6" id="KW-0812">Transmembrane</keyword>
<feature type="region of interest" description="Disordered" evidence="7">
    <location>
        <begin position="1"/>
        <end position="31"/>
    </location>
</feature>
<evidence type="ECO:0000259" key="8">
    <source>
        <dbReference type="PROSITE" id="PS50928"/>
    </source>
</evidence>
<dbReference type="InterPro" id="IPR000515">
    <property type="entry name" value="MetI-like"/>
</dbReference>
<comment type="similarity">
    <text evidence="6">Belongs to the binding-protein-dependent transport system permease family.</text>
</comment>